<gene>
    <name evidence="1" type="ORF">ACFQDH_06650</name>
</gene>
<protein>
    <submittedName>
        <fullName evidence="1">Uncharacterized protein</fullName>
    </submittedName>
</protein>
<dbReference type="RefSeq" id="WP_382399654.1">
    <property type="nucleotide sequence ID" value="NZ_JBHSWH010000001.1"/>
</dbReference>
<sequence>MTGSLRDSIAFRASREAAKAMIGEIDALRWLLHVVDARLRAPGVAGVATHLHLDIAEAIVDAHIEELAEPGLTAERLAQLRTDPRCLVIVSALHFLTTPHCPAAADDDEDELEILSWATDVARCELPVS</sequence>
<evidence type="ECO:0000313" key="1">
    <source>
        <dbReference type="EMBL" id="MFC6704954.1"/>
    </source>
</evidence>
<accession>A0ABW2AED7</accession>
<dbReference type="EMBL" id="JBHSWH010000001">
    <property type="protein sequence ID" value="MFC6704954.1"/>
    <property type="molecule type" value="Genomic_DNA"/>
</dbReference>
<comment type="caution">
    <text evidence="1">The sequence shown here is derived from an EMBL/GenBank/DDBJ whole genome shotgun (WGS) entry which is preliminary data.</text>
</comment>
<dbReference type="Proteomes" id="UP001596298">
    <property type="component" value="Unassembled WGS sequence"/>
</dbReference>
<reference evidence="2" key="1">
    <citation type="journal article" date="2019" name="Int. J. Syst. Evol. Microbiol.">
        <title>The Global Catalogue of Microorganisms (GCM) 10K type strain sequencing project: providing services to taxonomists for standard genome sequencing and annotation.</title>
        <authorList>
            <consortium name="The Broad Institute Genomics Platform"/>
            <consortium name="The Broad Institute Genome Sequencing Center for Infectious Disease"/>
            <person name="Wu L."/>
            <person name="Ma J."/>
        </authorList>
    </citation>
    <scope>NUCLEOTIDE SEQUENCE [LARGE SCALE GENOMIC DNA]</scope>
    <source>
        <strain evidence="2">CCUG 58127</strain>
    </source>
</reference>
<keyword evidence="2" id="KW-1185">Reference proteome</keyword>
<name>A0ABW2AED7_9MICO</name>
<proteinExistence type="predicted"/>
<organism evidence="1 2">
    <name type="scientific">Flexivirga alba</name>
    <dbReference type="NCBI Taxonomy" id="702742"/>
    <lineage>
        <taxon>Bacteria</taxon>
        <taxon>Bacillati</taxon>
        <taxon>Actinomycetota</taxon>
        <taxon>Actinomycetes</taxon>
        <taxon>Micrococcales</taxon>
        <taxon>Dermacoccaceae</taxon>
        <taxon>Flexivirga</taxon>
    </lineage>
</organism>
<evidence type="ECO:0000313" key="2">
    <source>
        <dbReference type="Proteomes" id="UP001596298"/>
    </source>
</evidence>